<evidence type="ECO:0000313" key="4">
    <source>
        <dbReference type="EMBL" id="KAK7419209.1"/>
    </source>
</evidence>
<protein>
    <recommendedName>
        <fullName evidence="3">Nephrocystin 3-like N-terminal domain-containing protein</fullName>
    </recommendedName>
</protein>
<dbReference type="InterPro" id="IPR027417">
    <property type="entry name" value="P-loop_NTPase"/>
</dbReference>
<gene>
    <name evidence="4" type="ORF">QQZ08_010978</name>
</gene>
<organism evidence="4 5">
    <name type="scientific">Neonectria magnoliae</name>
    <dbReference type="NCBI Taxonomy" id="2732573"/>
    <lineage>
        <taxon>Eukaryota</taxon>
        <taxon>Fungi</taxon>
        <taxon>Dikarya</taxon>
        <taxon>Ascomycota</taxon>
        <taxon>Pezizomycotina</taxon>
        <taxon>Sordariomycetes</taxon>
        <taxon>Hypocreomycetidae</taxon>
        <taxon>Hypocreales</taxon>
        <taxon>Nectriaceae</taxon>
        <taxon>Neonectria</taxon>
    </lineage>
</organism>
<evidence type="ECO:0000256" key="2">
    <source>
        <dbReference type="SAM" id="MobiDB-lite"/>
    </source>
</evidence>
<evidence type="ECO:0000259" key="3">
    <source>
        <dbReference type="Pfam" id="PF24883"/>
    </source>
</evidence>
<comment type="caution">
    <text evidence="4">The sequence shown here is derived from an EMBL/GenBank/DDBJ whole genome shotgun (WGS) entry which is preliminary data.</text>
</comment>
<proteinExistence type="predicted"/>
<feature type="domain" description="Nephrocystin 3-like N-terminal" evidence="3">
    <location>
        <begin position="346"/>
        <end position="501"/>
    </location>
</feature>
<name>A0ABR1HEB9_9HYPO</name>
<dbReference type="Pfam" id="PF24883">
    <property type="entry name" value="NPHP3_N"/>
    <property type="match status" value="1"/>
</dbReference>
<keyword evidence="5" id="KW-1185">Reference proteome</keyword>
<feature type="region of interest" description="Disordered" evidence="2">
    <location>
        <begin position="16"/>
        <end position="66"/>
    </location>
</feature>
<evidence type="ECO:0000313" key="5">
    <source>
        <dbReference type="Proteomes" id="UP001498421"/>
    </source>
</evidence>
<dbReference type="PANTHER" id="PTHR10039:SF16">
    <property type="entry name" value="GPI INOSITOL-DEACYLASE"/>
    <property type="match status" value="1"/>
</dbReference>
<reference evidence="4 5" key="1">
    <citation type="journal article" date="2025" name="Microbiol. Resour. Announc.">
        <title>Draft genome sequences for Neonectria magnoliae and Neonectria punicea, canker pathogens of Liriodendron tulipifera and Acer saccharum in West Virginia.</title>
        <authorList>
            <person name="Petronek H.M."/>
            <person name="Kasson M.T."/>
            <person name="Metheny A.M."/>
            <person name="Stauder C.M."/>
            <person name="Lovett B."/>
            <person name="Lynch S.C."/>
            <person name="Garnas J.R."/>
            <person name="Kasson L.R."/>
            <person name="Stajich J.E."/>
        </authorList>
    </citation>
    <scope>NUCLEOTIDE SEQUENCE [LARGE SCALE GENOMIC DNA]</scope>
    <source>
        <strain evidence="4 5">NRRL 64651</strain>
    </source>
</reference>
<sequence length="670" mass="75288">MSLAICCGIWRRSYAKKGPGESARSEAAPEVVGPSTVNGRVPPRTSPLTPSAAATETPSTSGKLVTDAIPLVQTLPRRQDEPPCDQPDRPKPYANNYDLWIEALLSLEESERKGLVVDIQERINKAFKEDQHDSTVRSIIESSVSVLAKFASVGDVAVSFDPVHAALPWAAVRSVVILLIANSELRGQLLVGIAEVASILAQCDTYQQLYMAPDLALRPPDAALGNLRTSMVQAYAKSQSFLGFIVQRQRSKIKIDAAFKLEAARGHRAKDMYNRLQMTVKSIAAFRVELIDELRKLAADFPSVQHHVNSVLEIVNAEEQLKILEWVSPIPYGKHHVTVKEARTSGTCKWLLHDRKFQEWEEINSPAILWLQGSPGAGKTFLTSRVIDHVQAQLESSPNEEGFAYFYCSRNEEERRSPLSVLRSYVRQLSTSVRNPAHMRKPLRDFCSEARLRGSDLGLDTTLILDALDECDPTSRWQLVEMMQHLVSKSEQPRKIFISSRPDDDIKRYFTSRPNVEIKATDNQRDIETFVNEEIDKPRRWGPISAPLRRDIVNMLLERSQGMFQWAYLQIKQVLELPTEEDIRSKLGKLPTGLKNAYDGIYGNIAEHQHAKNLVDRACVWVMSAHEPLSSVELLSAIRVDFDHNTITLANMVTEEELLALCNNLLVLDS</sequence>
<feature type="compositionally biased region" description="Basic and acidic residues" evidence="2">
    <location>
        <begin position="77"/>
        <end position="91"/>
    </location>
</feature>
<feature type="compositionally biased region" description="Low complexity" evidence="2">
    <location>
        <begin position="42"/>
        <end position="61"/>
    </location>
</feature>
<evidence type="ECO:0000256" key="1">
    <source>
        <dbReference type="ARBA" id="ARBA00022737"/>
    </source>
</evidence>
<feature type="region of interest" description="Disordered" evidence="2">
    <location>
        <begin position="72"/>
        <end position="91"/>
    </location>
</feature>
<accession>A0ABR1HEB9</accession>
<dbReference type="InterPro" id="IPR056884">
    <property type="entry name" value="NPHP3-like_N"/>
</dbReference>
<keyword evidence="1" id="KW-0677">Repeat</keyword>
<dbReference type="PANTHER" id="PTHR10039">
    <property type="entry name" value="AMELOGENIN"/>
    <property type="match status" value="1"/>
</dbReference>
<dbReference type="SUPFAM" id="SSF52540">
    <property type="entry name" value="P-loop containing nucleoside triphosphate hydrolases"/>
    <property type="match status" value="1"/>
</dbReference>
<dbReference type="Gene3D" id="3.40.50.300">
    <property type="entry name" value="P-loop containing nucleotide triphosphate hydrolases"/>
    <property type="match status" value="1"/>
</dbReference>
<dbReference type="Proteomes" id="UP001498421">
    <property type="component" value="Unassembled WGS sequence"/>
</dbReference>
<dbReference type="EMBL" id="JAZAVK010000154">
    <property type="protein sequence ID" value="KAK7419209.1"/>
    <property type="molecule type" value="Genomic_DNA"/>
</dbReference>